<name>A0AAD6MJI5_9ROSI</name>
<organism evidence="1 2">
    <name type="scientific">Populus alba x Populus x berolinensis</name>
    <dbReference type="NCBI Taxonomy" id="444605"/>
    <lineage>
        <taxon>Eukaryota</taxon>
        <taxon>Viridiplantae</taxon>
        <taxon>Streptophyta</taxon>
        <taxon>Embryophyta</taxon>
        <taxon>Tracheophyta</taxon>
        <taxon>Spermatophyta</taxon>
        <taxon>Magnoliopsida</taxon>
        <taxon>eudicotyledons</taxon>
        <taxon>Gunneridae</taxon>
        <taxon>Pentapetalae</taxon>
        <taxon>rosids</taxon>
        <taxon>fabids</taxon>
        <taxon>Malpighiales</taxon>
        <taxon>Salicaceae</taxon>
        <taxon>Saliceae</taxon>
        <taxon>Populus</taxon>
    </lineage>
</organism>
<evidence type="ECO:0000313" key="2">
    <source>
        <dbReference type="Proteomes" id="UP001164929"/>
    </source>
</evidence>
<reference evidence="1" key="1">
    <citation type="journal article" date="2023" name="Mol. Ecol. Resour.">
        <title>Chromosome-level genome assembly of a triploid poplar Populus alba 'Berolinensis'.</title>
        <authorList>
            <person name="Chen S."/>
            <person name="Yu Y."/>
            <person name="Wang X."/>
            <person name="Wang S."/>
            <person name="Zhang T."/>
            <person name="Zhou Y."/>
            <person name="He R."/>
            <person name="Meng N."/>
            <person name="Wang Y."/>
            <person name="Liu W."/>
            <person name="Liu Z."/>
            <person name="Liu J."/>
            <person name="Guo Q."/>
            <person name="Huang H."/>
            <person name="Sederoff R.R."/>
            <person name="Wang G."/>
            <person name="Qu G."/>
            <person name="Chen S."/>
        </authorList>
    </citation>
    <scope>NUCLEOTIDE SEQUENCE</scope>
    <source>
        <strain evidence="1">SC-2020</strain>
    </source>
</reference>
<dbReference type="EMBL" id="JAQIZT010000008">
    <property type="protein sequence ID" value="KAJ6986506.1"/>
    <property type="molecule type" value="Genomic_DNA"/>
</dbReference>
<protein>
    <submittedName>
        <fullName evidence="1">Uncharacterized protein</fullName>
    </submittedName>
</protein>
<keyword evidence="2" id="KW-1185">Reference proteome</keyword>
<dbReference type="Proteomes" id="UP001164929">
    <property type="component" value="Chromosome 8"/>
</dbReference>
<sequence length="83" mass="9805">MCLFCAQFISGLVIDFEFHLVIDDFAGKFILVGFRYPFFLSHGRCWRLKDRFSANIPSQLKKLIGTRQIYQLRLKEENLKDNS</sequence>
<accession>A0AAD6MJI5</accession>
<evidence type="ECO:0000313" key="1">
    <source>
        <dbReference type="EMBL" id="KAJ6986506.1"/>
    </source>
</evidence>
<gene>
    <name evidence="1" type="ORF">NC653_019882</name>
</gene>
<proteinExistence type="predicted"/>
<comment type="caution">
    <text evidence="1">The sequence shown here is derived from an EMBL/GenBank/DDBJ whole genome shotgun (WGS) entry which is preliminary data.</text>
</comment>
<dbReference type="AlphaFoldDB" id="A0AAD6MJI5"/>